<dbReference type="RefSeq" id="WP_119832902.1">
    <property type="nucleotide sequence ID" value="NZ_QYUL01000003.1"/>
</dbReference>
<feature type="region of interest" description="Disordered" evidence="1">
    <location>
        <begin position="1"/>
        <end position="35"/>
    </location>
</feature>
<organism evidence="2 3">
    <name type="scientific">Azospirillum cavernae</name>
    <dbReference type="NCBI Taxonomy" id="2320860"/>
    <lineage>
        <taxon>Bacteria</taxon>
        <taxon>Pseudomonadati</taxon>
        <taxon>Pseudomonadota</taxon>
        <taxon>Alphaproteobacteria</taxon>
        <taxon>Rhodospirillales</taxon>
        <taxon>Azospirillaceae</taxon>
        <taxon>Azospirillum</taxon>
    </lineage>
</organism>
<evidence type="ECO:0000313" key="3">
    <source>
        <dbReference type="Proteomes" id="UP000283458"/>
    </source>
</evidence>
<dbReference type="EMBL" id="QYUL01000003">
    <property type="protein sequence ID" value="RJF79443.1"/>
    <property type="molecule type" value="Genomic_DNA"/>
</dbReference>
<reference evidence="2 3" key="1">
    <citation type="submission" date="2018-09" db="EMBL/GenBank/DDBJ databases">
        <authorList>
            <person name="Zhu H."/>
        </authorList>
    </citation>
    <scope>NUCLEOTIDE SEQUENCE [LARGE SCALE GENOMIC DNA]</scope>
    <source>
        <strain evidence="2 3">K2W22B-5</strain>
    </source>
</reference>
<gene>
    <name evidence="2" type="ORF">D3877_21980</name>
</gene>
<dbReference type="AlphaFoldDB" id="A0A418VSI5"/>
<dbReference type="Proteomes" id="UP000283458">
    <property type="component" value="Unassembled WGS sequence"/>
</dbReference>
<name>A0A418VSI5_9PROT</name>
<keyword evidence="3" id="KW-1185">Reference proteome</keyword>
<proteinExistence type="predicted"/>
<comment type="caution">
    <text evidence="2">The sequence shown here is derived from an EMBL/GenBank/DDBJ whole genome shotgun (WGS) entry which is preliminary data.</text>
</comment>
<sequence length="64" mass="6433">MTTQSQQQTMAQPETAQAGQPQDTAPTQGGALDGFVGAACGAGAGAAMIWQPVTVRSDRPSGSR</sequence>
<feature type="compositionally biased region" description="Low complexity" evidence="1">
    <location>
        <begin position="1"/>
        <end position="15"/>
    </location>
</feature>
<feature type="compositionally biased region" description="Polar residues" evidence="1">
    <location>
        <begin position="17"/>
        <end position="27"/>
    </location>
</feature>
<protein>
    <submittedName>
        <fullName evidence="2">Uncharacterized protein</fullName>
    </submittedName>
</protein>
<evidence type="ECO:0000256" key="1">
    <source>
        <dbReference type="SAM" id="MobiDB-lite"/>
    </source>
</evidence>
<evidence type="ECO:0000313" key="2">
    <source>
        <dbReference type="EMBL" id="RJF79443.1"/>
    </source>
</evidence>
<accession>A0A418VSI5</accession>